<dbReference type="STRING" id="33097.A0A150H2Y6"/>
<proteinExistence type="predicted"/>
<feature type="domain" description="MPN" evidence="6">
    <location>
        <begin position="452"/>
        <end position="592"/>
    </location>
</feature>
<evidence type="ECO:0000313" key="9">
    <source>
        <dbReference type="EMBL" id="KXZ56536.1"/>
    </source>
</evidence>
<evidence type="ECO:0000256" key="3">
    <source>
        <dbReference type="ARBA" id="ARBA00023242"/>
    </source>
</evidence>
<feature type="region of interest" description="Disordered" evidence="4">
    <location>
        <begin position="356"/>
        <end position="433"/>
    </location>
</feature>
<feature type="domain" description="HTH myb-type" evidence="8">
    <location>
        <begin position="113"/>
        <end position="167"/>
    </location>
</feature>
<dbReference type="Proteomes" id="UP000075714">
    <property type="component" value="Unassembled WGS sequence"/>
</dbReference>
<feature type="region of interest" description="Disordered" evidence="4">
    <location>
        <begin position="775"/>
        <end position="795"/>
    </location>
</feature>
<reference evidence="10" key="1">
    <citation type="journal article" date="2016" name="Nat. Commun.">
        <title>The Gonium pectorale genome demonstrates co-option of cell cycle regulation during the evolution of multicellularity.</title>
        <authorList>
            <person name="Hanschen E.R."/>
            <person name="Marriage T.N."/>
            <person name="Ferris P.J."/>
            <person name="Hamaji T."/>
            <person name="Toyoda A."/>
            <person name="Fujiyama A."/>
            <person name="Neme R."/>
            <person name="Noguchi H."/>
            <person name="Minakuchi Y."/>
            <person name="Suzuki M."/>
            <person name="Kawai-Toyooka H."/>
            <person name="Smith D.R."/>
            <person name="Sparks H."/>
            <person name="Anderson J."/>
            <person name="Bakaric R."/>
            <person name="Luria V."/>
            <person name="Karger A."/>
            <person name="Kirschner M.W."/>
            <person name="Durand P.M."/>
            <person name="Michod R.E."/>
            <person name="Nozaki H."/>
            <person name="Olson B.J."/>
        </authorList>
    </citation>
    <scope>NUCLEOTIDE SEQUENCE [LARGE SCALE GENOMIC DNA]</scope>
    <source>
        <strain evidence="10">NIES-2863</strain>
    </source>
</reference>
<dbReference type="NCBIfam" id="TIGR01557">
    <property type="entry name" value="myb_SHAQKYF"/>
    <property type="match status" value="1"/>
</dbReference>
<feature type="region of interest" description="Disordered" evidence="4">
    <location>
        <begin position="236"/>
        <end position="295"/>
    </location>
</feature>
<accession>A0A150H2Y6</accession>
<feature type="compositionally biased region" description="Low complexity" evidence="4">
    <location>
        <begin position="786"/>
        <end position="795"/>
    </location>
</feature>
<keyword evidence="3" id="KW-0539">Nucleus</keyword>
<dbReference type="AlphaFoldDB" id="A0A150H2Y6"/>
<dbReference type="CDD" id="cd00167">
    <property type="entry name" value="SANT"/>
    <property type="match status" value="1"/>
</dbReference>
<dbReference type="SMART" id="SM00717">
    <property type="entry name" value="SANT"/>
    <property type="match status" value="1"/>
</dbReference>
<dbReference type="InterPro" id="IPR017884">
    <property type="entry name" value="SANT_dom"/>
</dbReference>
<evidence type="ECO:0000259" key="7">
    <source>
        <dbReference type="PROSITE" id="PS51293"/>
    </source>
</evidence>
<evidence type="ECO:0000313" key="10">
    <source>
        <dbReference type="Proteomes" id="UP000075714"/>
    </source>
</evidence>
<evidence type="ECO:0000259" key="6">
    <source>
        <dbReference type="PROSITE" id="PS50249"/>
    </source>
</evidence>
<evidence type="ECO:0000259" key="5">
    <source>
        <dbReference type="PROSITE" id="PS50090"/>
    </source>
</evidence>
<dbReference type="Gene3D" id="1.10.10.60">
    <property type="entry name" value="Homeodomain-like"/>
    <property type="match status" value="1"/>
</dbReference>
<dbReference type="PROSITE" id="PS51294">
    <property type="entry name" value="HTH_MYB"/>
    <property type="match status" value="1"/>
</dbReference>
<evidence type="ECO:0000256" key="1">
    <source>
        <dbReference type="ARBA" id="ARBA00023015"/>
    </source>
</evidence>
<evidence type="ECO:0000259" key="8">
    <source>
        <dbReference type="PROSITE" id="PS51294"/>
    </source>
</evidence>
<dbReference type="SUPFAM" id="SSF102712">
    <property type="entry name" value="JAB1/MPN domain"/>
    <property type="match status" value="1"/>
</dbReference>
<dbReference type="PROSITE" id="PS51293">
    <property type="entry name" value="SANT"/>
    <property type="match status" value="1"/>
</dbReference>
<dbReference type="InterPro" id="IPR009057">
    <property type="entry name" value="Homeodomain-like_sf"/>
</dbReference>
<dbReference type="InterPro" id="IPR017930">
    <property type="entry name" value="Myb_dom"/>
</dbReference>
<dbReference type="EMBL" id="LSYV01000002">
    <property type="protein sequence ID" value="KXZ56536.1"/>
    <property type="molecule type" value="Genomic_DNA"/>
</dbReference>
<feature type="compositionally biased region" description="Low complexity" evidence="4">
    <location>
        <begin position="403"/>
        <end position="412"/>
    </location>
</feature>
<dbReference type="Gene3D" id="3.40.140.10">
    <property type="entry name" value="Cytidine Deaminase, domain 2"/>
    <property type="match status" value="1"/>
</dbReference>
<dbReference type="InterPro" id="IPR006447">
    <property type="entry name" value="Myb_dom_plants"/>
</dbReference>
<dbReference type="SUPFAM" id="SSF46689">
    <property type="entry name" value="Homeodomain-like"/>
    <property type="match status" value="1"/>
</dbReference>
<feature type="compositionally biased region" description="Basic residues" evidence="4">
    <location>
        <begin position="44"/>
        <end position="61"/>
    </location>
</feature>
<dbReference type="InterPro" id="IPR050242">
    <property type="entry name" value="JAMM_MPN+_peptidase_M67A"/>
</dbReference>
<keyword evidence="1" id="KW-0805">Transcription regulation</keyword>
<dbReference type="Pfam" id="PF01398">
    <property type="entry name" value="JAB"/>
    <property type="match status" value="1"/>
</dbReference>
<dbReference type="SMART" id="SM00232">
    <property type="entry name" value="JAB_MPN"/>
    <property type="match status" value="1"/>
</dbReference>
<sequence>MATSANDEAIARVLGDYYGADQDYGADAAFIDDSEDSDYGGGPRAKRGRGGRGRGRGRGRGKPPVAPRVDPGSGSGAVSDAEGAAGGGADSDGDGEEGGRTESGRRRRKDVGKQRAAGRPWTDEEESQFLKALELHGRDWKRAAEMIGTRDNKAVSSHAQKHFIRLCLDGKPLPPGVVRTGLGYTLSGALLDPYSSAARSYGFRPELLTRLGPEELKQALSGLNLDLLPVMYGGRLPDDQAPVLPRRRSSSAGAAGEEQRGRGRGRGAGGGRKRQRNTSGGGAANSEEDGDDDSELGALPEAAAAAGSASQAAAMAMAAAVAAATAAAGIAVPGLSTAQLMAAAAAQAAATALGKSDAAPPGQVTAAPSAPPSKAADGGGGSTAAAATSPVAAETTAPPPPATATAAPPSQTEYARNRPRRENAGQRAHMGGTSESLMLVKPVDYLQQPYTVELHAWSMMAMDFHAHLSSYEVIGMLGGSWDPERRHLVVAEAYPCRRAEGSDAATSVELDPADQVAANAAMEERGQKCVGWYHSHPVFEPSPSQKDMDNQRNYQALFRCSSSRLEPFLGFIVGPYDVSLPAPVSVITCFVVQKLKGNLAPYAVRCQLVGNSQVPDQALLAKLAALVDTTRTDPARVDLAGVWRSYGHLLADGSTDRTPLTRLAKLRTSLQAHVRAADPQAVRTALDGLCTQLASSWGFDLAAALPPPAAGGPADAGQEGGAMAADGGAAAAGAAGELSTGAAADGGDAELLGDATAVVKAGALVSVGKGKVDVEAGRGEAGGGAAEPVGSGAAG</sequence>
<feature type="domain" description="SANT" evidence="7">
    <location>
        <begin position="116"/>
        <end position="150"/>
    </location>
</feature>
<dbReference type="InterPro" id="IPR037518">
    <property type="entry name" value="MPN"/>
</dbReference>
<feature type="domain" description="Myb-like" evidence="5">
    <location>
        <begin position="113"/>
        <end position="163"/>
    </location>
</feature>
<feature type="region of interest" description="Disordered" evidence="4">
    <location>
        <begin position="29"/>
        <end position="126"/>
    </location>
</feature>
<evidence type="ECO:0000256" key="2">
    <source>
        <dbReference type="ARBA" id="ARBA00023163"/>
    </source>
</evidence>
<gene>
    <name evidence="9" type="ORF">GPECTOR_1g481</name>
</gene>
<evidence type="ECO:0000256" key="4">
    <source>
        <dbReference type="SAM" id="MobiDB-lite"/>
    </source>
</evidence>
<dbReference type="InterPro" id="IPR001005">
    <property type="entry name" value="SANT/Myb"/>
</dbReference>
<dbReference type="PROSITE" id="PS50090">
    <property type="entry name" value="MYB_LIKE"/>
    <property type="match status" value="1"/>
</dbReference>
<name>A0A150H2Y6_GONPE</name>
<evidence type="ECO:0008006" key="11">
    <source>
        <dbReference type="Google" id="ProtNLM"/>
    </source>
</evidence>
<protein>
    <recommendedName>
        <fullName evidence="11">Myb-like, SWIRM and MPN domain-containing protein 1</fullName>
    </recommendedName>
</protein>
<comment type="caution">
    <text evidence="9">The sequence shown here is derived from an EMBL/GenBank/DDBJ whole genome shotgun (WGS) entry which is preliminary data.</text>
</comment>
<dbReference type="PANTHER" id="PTHR10410">
    <property type="entry name" value="EUKARYOTIC TRANSLATION INITIATION FACTOR 3 -RELATED"/>
    <property type="match status" value="1"/>
</dbReference>
<keyword evidence="2" id="KW-0804">Transcription</keyword>
<keyword evidence="10" id="KW-1185">Reference proteome</keyword>
<dbReference type="GO" id="GO:0008237">
    <property type="term" value="F:metallopeptidase activity"/>
    <property type="evidence" value="ECO:0007669"/>
    <property type="project" value="InterPro"/>
</dbReference>
<feature type="compositionally biased region" description="Low complexity" evidence="4">
    <location>
        <begin position="383"/>
        <end position="396"/>
    </location>
</feature>
<dbReference type="GO" id="GO:0003677">
    <property type="term" value="F:DNA binding"/>
    <property type="evidence" value="ECO:0007669"/>
    <property type="project" value="InterPro"/>
</dbReference>
<feature type="compositionally biased region" description="Low complexity" evidence="4">
    <location>
        <begin position="366"/>
        <end position="376"/>
    </location>
</feature>
<dbReference type="OrthoDB" id="118550at2759"/>
<dbReference type="PROSITE" id="PS50249">
    <property type="entry name" value="MPN"/>
    <property type="match status" value="1"/>
</dbReference>
<feature type="compositionally biased region" description="Acidic residues" evidence="4">
    <location>
        <begin position="286"/>
        <end position="295"/>
    </location>
</feature>
<dbReference type="InterPro" id="IPR000555">
    <property type="entry name" value="JAMM/MPN+_dom"/>
</dbReference>
<organism evidence="9 10">
    <name type="scientific">Gonium pectorale</name>
    <name type="common">Green alga</name>
    <dbReference type="NCBI Taxonomy" id="33097"/>
    <lineage>
        <taxon>Eukaryota</taxon>
        <taxon>Viridiplantae</taxon>
        <taxon>Chlorophyta</taxon>
        <taxon>core chlorophytes</taxon>
        <taxon>Chlorophyceae</taxon>
        <taxon>CS clade</taxon>
        <taxon>Chlamydomonadales</taxon>
        <taxon>Volvocaceae</taxon>
        <taxon>Gonium</taxon>
    </lineage>
</organism>
<dbReference type="Pfam" id="PF00249">
    <property type="entry name" value="Myb_DNA-binding"/>
    <property type="match status" value="1"/>
</dbReference>